<evidence type="ECO:0000313" key="1">
    <source>
        <dbReference type="Proteomes" id="UP000694863"/>
    </source>
</evidence>
<gene>
    <name evidence="2" type="primary">LOC101641385</name>
</gene>
<name>A0AC55DRE6_ECHTE</name>
<organism evidence="1 2">
    <name type="scientific">Echinops telfairi</name>
    <name type="common">Lesser hedgehog tenrec</name>
    <dbReference type="NCBI Taxonomy" id="9371"/>
    <lineage>
        <taxon>Eukaryota</taxon>
        <taxon>Metazoa</taxon>
        <taxon>Chordata</taxon>
        <taxon>Craniata</taxon>
        <taxon>Vertebrata</taxon>
        <taxon>Euteleostomi</taxon>
        <taxon>Mammalia</taxon>
        <taxon>Eutheria</taxon>
        <taxon>Afrotheria</taxon>
        <taxon>Tenrecidae</taxon>
        <taxon>Tenrecinae</taxon>
        <taxon>Echinops</taxon>
    </lineage>
</organism>
<proteinExistence type="predicted"/>
<protein>
    <submittedName>
        <fullName evidence="2">T-lymphocyte surface antigen Ly-9-like</fullName>
    </submittedName>
</protein>
<evidence type="ECO:0000313" key="2">
    <source>
        <dbReference type="RefSeq" id="XP_045154311.1"/>
    </source>
</evidence>
<reference evidence="2" key="1">
    <citation type="submission" date="2025-08" db="UniProtKB">
        <authorList>
            <consortium name="RefSeq"/>
        </authorList>
    </citation>
    <scope>IDENTIFICATION</scope>
</reference>
<dbReference type="Proteomes" id="UP000694863">
    <property type="component" value="Unplaced"/>
</dbReference>
<sequence length="408" mass="44788">MAGPKRSIEDWAPGPCLTHRLRIPSNKPSPTPWAPLLFLLMAASPHTSSVSAGLRASGEDAVSTNIVGTLGKSVTLPLNISMDTEIEHVIWIHLQKAIVIMHPGRPVTFLDKSYQSRVSISSQSFSLSISNLIQKVEGSYNAQINNVNSNFITEERFTLHIYGQLQKPQVTLNATMNDSGSCNIALTCFMERAETSVQFTWTRAEPHASESHEGSTLTISWMLCDPDLVYTCSATNPVSQNRSRPVSVQELCTGPGAFGGEAMRETVLGILGESVTLPLKVPANHSIKKVVWRFNTSILSKASGEVTAEGSLTESKETEKDRVLVSSQDYSLKIRELKMEDAGPYSAYVCSEVTSTKHFALRIHYCNDYFISYMSISGPERRLRKPNIPAMLGPEDGICKDTLTCSVD</sequence>
<keyword evidence="1" id="KW-1185">Reference proteome</keyword>
<dbReference type="RefSeq" id="XP_045154311.1">
    <property type="nucleotide sequence ID" value="XM_045298376.1"/>
</dbReference>
<accession>A0AC55DRE6</accession>